<dbReference type="InterPro" id="IPR015854">
    <property type="entry name" value="ABC_transpr_LolD-like"/>
</dbReference>
<feature type="domain" description="ABC transporter" evidence="5">
    <location>
        <begin position="29"/>
        <end position="268"/>
    </location>
</feature>
<dbReference type="GO" id="GO:0098796">
    <property type="term" value="C:membrane protein complex"/>
    <property type="evidence" value="ECO:0007669"/>
    <property type="project" value="UniProtKB-ARBA"/>
</dbReference>
<dbReference type="AlphaFoldDB" id="A7NML0"/>
<keyword evidence="1" id="KW-0813">Transport</keyword>
<dbReference type="GO" id="GO:0005524">
    <property type="term" value="F:ATP binding"/>
    <property type="evidence" value="ECO:0007669"/>
    <property type="project" value="UniProtKB-KW"/>
</dbReference>
<organism evidence="6 7">
    <name type="scientific">Roseiflexus castenholzii (strain DSM 13941 / HLO8)</name>
    <dbReference type="NCBI Taxonomy" id="383372"/>
    <lineage>
        <taxon>Bacteria</taxon>
        <taxon>Bacillati</taxon>
        <taxon>Chloroflexota</taxon>
        <taxon>Chloroflexia</taxon>
        <taxon>Chloroflexales</taxon>
        <taxon>Roseiflexineae</taxon>
        <taxon>Roseiflexaceae</taxon>
        <taxon>Roseiflexus</taxon>
    </lineage>
</organism>
<proteinExistence type="predicted"/>
<evidence type="ECO:0000256" key="2">
    <source>
        <dbReference type="ARBA" id="ARBA00022741"/>
    </source>
</evidence>
<dbReference type="Pfam" id="PF00027">
    <property type="entry name" value="cNMP_binding"/>
    <property type="match status" value="1"/>
</dbReference>
<dbReference type="Gene3D" id="2.60.120.10">
    <property type="entry name" value="Jelly Rolls"/>
    <property type="match status" value="1"/>
</dbReference>
<dbReference type="InterPro" id="IPR000595">
    <property type="entry name" value="cNMP-bd_dom"/>
</dbReference>
<dbReference type="InterPro" id="IPR003593">
    <property type="entry name" value="AAA+_ATPase"/>
</dbReference>
<dbReference type="PROSITE" id="PS50893">
    <property type="entry name" value="ABC_TRANSPORTER_2"/>
    <property type="match status" value="1"/>
</dbReference>
<dbReference type="PANTHER" id="PTHR24220:SF86">
    <property type="entry name" value="ABC TRANSPORTER ABCH.1"/>
    <property type="match status" value="1"/>
</dbReference>
<dbReference type="CDD" id="cd00038">
    <property type="entry name" value="CAP_ED"/>
    <property type="match status" value="1"/>
</dbReference>
<dbReference type="GO" id="GO:0016887">
    <property type="term" value="F:ATP hydrolysis activity"/>
    <property type="evidence" value="ECO:0007669"/>
    <property type="project" value="InterPro"/>
</dbReference>
<dbReference type="HOGENOM" id="CLU_000604_22_0_0"/>
<dbReference type="CDD" id="cd03255">
    <property type="entry name" value="ABC_MJ0796_LolCDE_FtsE"/>
    <property type="match status" value="1"/>
</dbReference>
<accession>A7NML0</accession>
<dbReference type="InterPro" id="IPR017911">
    <property type="entry name" value="MacB-like_ATP-bd"/>
</dbReference>
<gene>
    <name evidence="6" type="ordered locus">Rcas_2710</name>
</gene>
<dbReference type="STRING" id="383372.Rcas_2710"/>
<dbReference type="RefSeq" id="WP_012121205.1">
    <property type="nucleotide sequence ID" value="NC_009767.1"/>
</dbReference>
<dbReference type="InterPro" id="IPR014710">
    <property type="entry name" value="RmlC-like_jellyroll"/>
</dbReference>
<evidence type="ECO:0000313" key="7">
    <source>
        <dbReference type="Proteomes" id="UP000000263"/>
    </source>
</evidence>
<feature type="domain" description="Cyclic nucleotide-binding" evidence="4">
    <location>
        <begin position="254"/>
        <end position="359"/>
    </location>
</feature>
<dbReference type="PROSITE" id="PS00211">
    <property type="entry name" value="ABC_TRANSPORTER_1"/>
    <property type="match status" value="1"/>
</dbReference>
<protein>
    <submittedName>
        <fullName evidence="6">Cyclic nucleotide-binding protein</fullName>
    </submittedName>
</protein>
<dbReference type="PROSITE" id="PS50042">
    <property type="entry name" value="CNMP_BINDING_3"/>
    <property type="match status" value="1"/>
</dbReference>
<dbReference type="PRINTS" id="PR00103">
    <property type="entry name" value="CAMPKINASE"/>
</dbReference>
<dbReference type="OrthoDB" id="9804270at2"/>
<dbReference type="KEGG" id="rca:Rcas_2710"/>
<evidence type="ECO:0000256" key="3">
    <source>
        <dbReference type="ARBA" id="ARBA00022840"/>
    </source>
</evidence>
<dbReference type="eggNOG" id="COG1136">
    <property type="taxonomic scope" value="Bacteria"/>
</dbReference>
<keyword evidence="3" id="KW-0067">ATP-binding</keyword>
<sequence length="388" mass="42433">MFKGWFQRTTATVAAHVEGAYRNGNTTLIELRNVSKTFETAAGPFTALDSITLNVDRGEFVAIIGKSGSGKSTLMNMISGIDRPTSGEVFIGDTAVHTLNESEMAVWRGRNVGIVFQFFQLLPALSLVENVMLPMDFCAMFTPRERHERAMMLLDQVGMADQAHKLPAAISGGQQQRVAIARALANNPPIILADEPTGNLDSKTAQQVFALFERLVDQGKTILMVTHDSDMARRVSRAVILADGRIVNEYVAQALSTLTLDQLGWVMRHAETHTYAPGAIILKQGEPADNFYIITKGEVEVFIDHPDGGEIIVNHLSSGAYFGEIGLLREGCRTASVRASFVTGCEVAVLDRQEFHTLLAESETTRHVIDRVAHERDAHTRAAEASAL</sequence>
<evidence type="ECO:0000259" key="4">
    <source>
        <dbReference type="PROSITE" id="PS50042"/>
    </source>
</evidence>
<evidence type="ECO:0000256" key="1">
    <source>
        <dbReference type="ARBA" id="ARBA00022448"/>
    </source>
</evidence>
<keyword evidence="2" id="KW-0547">Nucleotide-binding</keyword>
<dbReference type="InterPro" id="IPR017871">
    <property type="entry name" value="ABC_transporter-like_CS"/>
</dbReference>
<dbReference type="GO" id="GO:0005886">
    <property type="term" value="C:plasma membrane"/>
    <property type="evidence" value="ECO:0007669"/>
    <property type="project" value="TreeGrafter"/>
</dbReference>
<dbReference type="PROSITE" id="PS00889">
    <property type="entry name" value="CNMP_BINDING_2"/>
    <property type="match status" value="1"/>
</dbReference>
<evidence type="ECO:0000313" key="6">
    <source>
        <dbReference type="EMBL" id="ABU58781.1"/>
    </source>
</evidence>
<dbReference type="SMART" id="SM00100">
    <property type="entry name" value="cNMP"/>
    <property type="match status" value="1"/>
</dbReference>
<dbReference type="SUPFAM" id="SSF52540">
    <property type="entry name" value="P-loop containing nucleoside triphosphate hydrolases"/>
    <property type="match status" value="1"/>
</dbReference>
<dbReference type="InterPro" id="IPR018488">
    <property type="entry name" value="cNMP-bd_CS"/>
</dbReference>
<dbReference type="eggNOG" id="COG0664">
    <property type="taxonomic scope" value="Bacteria"/>
</dbReference>
<name>A7NML0_ROSCS</name>
<dbReference type="InterPro" id="IPR027417">
    <property type="entry name" value="P-loop_NTPase"/>
</dbReference>
<dbReference type="PANTHER" id="PTHR24220">
    <property type="entry name" value="IMPORT ATP-BINDING PROTEIN"/>
    <property type="match status" value="1"/>
</dbReference>
<evidence type="ECO:0000259" key="5">
    <source>
        <dbReference type="PROSITE" id="PS50893"/>
    </source>
</evidence>
<dbReference type="FunFam" id="3.40.50.300:FF:000032">
    <property type="entry name" value="Export ABC transporter ATP-binding protein"/>
    <property type="match status" value="1"/>
</dbReference>
<keyword evidence="7" id="KW-1185">Reference proteome</keyword>
<reference evidence="6 7" key="1">
    <citation type="submission" date="2007-08" db="EMBL/GenBank/DDBJ databases">
        <title>Complete sequence of Roseiflexus castenholzii DSM 13941.</title>
        <authorList>
            <consortium name="US DOE Joint Genome Institute"/>
            <person name="Copeland A."/>
            <person name="Lucas S."/>
            <person name="Lapidus A."/>
            <person name="Barry K."/>
            <person name="Glavina del Rio T."/>
            <person name="Dalin E."/>
            <person name="Tice H."/>
            <person name="Pitluck S."/>
            <person name="Thompson L.S."/>
            <person name="Brettin T."/>
            <person name="Bruce D."/>
            <person name="Detter J.C."/>
            <person name="Han C."/>
            <person name="Tapia R."/>
            <person name="Schmutz J."/>
            <person name="Larimer F."/>
            <person name="Land M."/>
            <person name="Hauser L."/>
            <person name="Kyrpides N."/>
            <person name="Mikhailova N."/>
            <person name="Bryant D.A."/>
            <person name="Hanada S."/>
            <person name="Tsukatani Y."/>
            <person name="Richardson P."/>
        </authorList>
    </citation>
    <scope>NUCLEOTIDE SEQUENCE [LARGE SCALE GENOMIC DNA]</scope>
    <source>
        <strain evidence="7">DSM 13941 / HLO8</strain>
    </source>
</reference>
<dbReference type="Pfam" id="PF00005">
    <property type="entry name" value="ABC_tran"/>
    <property type="match status" value="1"/>
</dbReference>
<dbReference type="GO" id="GO:0022857">
    <property type="term" value="F:transmembrane transporter activity"/>
    <property type="evidence" value="ECO:0007669"/>
    <property type="project" value="TreeGrafter"/>
</dbReference>
<dbReference type="InterPro" id="IPR018490">
    <property type="entry name" value="cNMP-bd_dom_sf"/>
</dbReference>
<dbReference type="SUPFAM" id="SSF51206">
    <property type="entry name" value="cAMP-binding domain-like"/>
    <property type="match status" value="1"/>
</dbReference>
<dbReference type="EMBL" id="CP000804">
    <property type="protein sequence ID" value="ABU58781.1"/>
    <property type="molecule type" value="Genomic_DNA"/>
</dbReference>
<dbReference type="InterPro" id="IPR003439">
    <property type="entry name" value="ABC_transporter-like_ATP-bd"/>
</dbReference>
<dbReference type="Proteomes" id="UP000000263">
    <property type="component" value="Chromosome"/>
</dbReference>
<dbReference type="SMART" id="SM00382">
    <property type="entry name" value="AAA"/>
    <property type="match status" value="1"/>
</dbReference>
<dbReference type="Gene3D" id="3.40.50.300">
    <property type="entry name" value="P-loop containing nucleotide triphosphate hydrolases"/>
    <property type="match status" value="1"/>
</dbReference>